<gene>
    <name evidence="3" type="ORF">IV203_007663</name>
</gene>
<dbReference type="Pfam" id="PF20710">
    <property type="entry name" value="DUF6824"/>
    <property type="match status" value="1"/>
</dbReference>
<accession>A0A9K3KG87</accession>
<dbReference type="EMBL" id="JAGRRH010000025">
    <property type="protein sequence ID" value="KAG7342570.1"/>
    <property type="molecule type" value="Genomic_DNA"/>
</dbReference>
<sequence>MYSSPRKGSSEASRIDCRISSDAIDVSHDVFSNSIWSSLPNTLPQQTLGMQPGDQKLDVRSTGDALSPFSATEEKPLPNDFKPSEFTVIIGRGKRVRETIGNIHLRTLATTYLSQYADALKNRQAKTEVVNNVLGIIRAVCPNGGAFVRCDNGQWYEVSDRVAREKVGYVFRDLLSDSYESSCKSKTAKRKRQQKDIEDLHQKDIDDAHRVLQQDLRQQSGIFPGVARLSPTGRVDYEKDQQQIEPAGGNWSSHMSAHATVLKLPPKPRFFAGHSLPYMQTQGQQQTAIAMMRSPQLEGQPLTMLQMQYHQLSQGEFSKFPAPTNYTEFSTGGVCLGPSNAFAPRRTPTGGLSHEFLEASTLDASHQNSDSTPSSRSAIGTSEGLSSGFVHQSSKANSNELLDVLSSLLDGQIEKANKPKF</sequence>
<evidence type="ECO:0000259" key="2">
    <source>
        <dbReference type="Pfam" id="PF20710"/>
    </source>
</evidence>
<comment type="caution">
    <text evidence="3">The sequence shown here is derived from an EMBL/GenBank/DDBJ whole genome shotgun (WGS) entry which is preliminary data.</text>
</comment>
<dbReference type="Proteomes" id="UP000693970">
    <property type="component" value="Unassembled WGS sequence"/>
</dbReference>
<proteinExistence type="predicted"/>
<evidence type="ECO:0000313" key="4">
    <source>
        <dbReference type="Proteomes" id="UP000693970"/>
    </source>
</evidence>
<protein>
    <recommendedName>
        <fullName evidence="2">DUF6824 domain-containing protein</fullName>
    </recommendedName>
</protein>
<feature type="region of interest" description="Disordered" evidence="1">
    <location>
        <begin position="363"/>
        <end position="391"/>
    </location>
</feature>
<organism evidence="3 4">
    <name type="scientific">Nitzschia inconspicua</name>
    <dbReference type="NCBI Taxonomy" id="303405"/>
    <lineage>
        <taxon>Eukaryota</taxon>
        <taxon>Sar</taxon>
        <taxon>Stramenopiles</taxon>
        <taxon>Ochrophyta</taxon>
        <taxon>Bacillariophyta</taxon>
        <taxon>Bacillariophyceae</taxon>
        <taxon>Bacillariophycidae</taxon>
        <taxon>Bacillariales</taxon>
        <taxon>Bacillariaceae</taxon>
        <taxon>Nitzschia</taxon>
    </lineage>
</organism>
<dbReference type="InterPro" id="IPR049227">
    <property type="entry name" value="DUF6824"/>
</dbReference>
<name>A0A9K3KG87_9STRA</name>
<keyword evidence="4" id="KW-1185">Reference proteome</keyword>
<feature type="domain" description="DUF6824" evidence="2">
    <location>
        <begin position="88"/>
        <end position="173"/>
    </location>
</feature>
<evidence type="ECO:0000313" key="3">
    <source>
        <dbReference type="EMBL" id="KAG7342570.1"/>
    </source>
</evidence>
<reference evidence="3" key="2">
    <citation type="submission" date="2021-04" db="EMBL/GenBank/DDBJ databases">
        <authorList>
            <person name="Podell S."/>
        </authorList>
    </citation>
    <scope>NUCLEOTIDE SEQUENCE</scope>
    <source>
        <strain evidence="3">Hildebrandi</strain>
    </source>
</reference>
<reference evidence="3" key="1">
    <citation type="journal article" date="2021" name="Sci. Rep.">
        <title>Diploid genomic architecture of Nitzschia inconspicua, an elite biomass production diatom.</title>
        <authorList>
            <person name="Oliver A."/>
            <person name="Podell S."/>
            <person name="Pinowska A."/>
            <person name="Traller J.C."/>
            <person name="Smith S.R."/>
            <person name="McClure R."/>
            <person name="Beliaev A."/>
            <person name="Bohutskyi P."/>
            <person name="Hill E.A."/>
            <person name="Rabines A."/>
            <person name="Zheng H."/>
            <person name="Allen L.Z."/>
            <person name="Kuo A."/>
            <person name="Grigoriev I.V."/>
            <person name="Allen A.E."/>
            <person name="Hazlebeck D."/>
            <person name="Allen E.E."/>
        </authorList>
    </citation>
    <scope>NUCLEOTIDE SEQUENCE</scope>
    <source>
        <strain evidence="3">Hildebrandi</strain>
    </source>
</reference>
<evidence type="ECO:0000256" key="1">
    <source>
        <dbReference type="SAM" id="MobiDB-lite"/>
    </source>
</evidence>
<dbReference type="AlphaFoldDB" id="A0A9K3KG87"/>